<comment type="function">
    <text evidence="8 9">Component of the 90S pre-ribosome involved in the maturation of rRNAs. Required for early cleavages of the pre-RNAs in the 40S ribosomal subunit maturation pathway.</text>
</comment>
<feature type="compositionally biased region" description="Acidic residues" evidence="10">
    <location>
        <begin position="35"/>
        <end position="51"/>
    </location>
</feature>
<dbReference type="PANTHER" id="PTHR21738">
    <property type="entry name" value="RIBOSOMAL RNA PROCESSING PROTEIN 36 HOMOLOG"/>
    <property type="match status" value="1"/>
</dbReference>
<gene>
    <name evidence="11" type="ORF">D9757_005326</name>
</gene>
<comment type="subunit">
    <text evidence="9">Associates with 90S and pre-40S pre-ribosomal particles.</text>
</comment>
<comment type="similarity">
    <text evidence="2 9">Belongs to the RRP36 family.</text>
</comment>
<dbReference type="Proteomes" id="UP000518752">
    <property type="component" value="Unassembled WGS sequence"/>
</dbReference>
<dbReference type="PANTHER" id="PTHR21738:SF0">
    <property type="entry name" value="RIBOSOMAL RNA PROCESSING PROTEIN 36 HOMOLOG"/>
    <property type="match status" value="1"/>
</dbReference>
<evidence type="ECO:0000256" key="8">
    <source>
        <dbReference type="ARBA" id="ARBA00025053"/>
    </source>
</evidence>
<protein>
    <recommendedName>
        <fullName evidence="9">rRNA biogenesis protein RRP36</fullName>
    </recommendedName>
</protein>
<proteinExistence type="inferred from homology"/>
<comment type="subcellular location">
    <subcellularLocation>
        <location evidence="1 9">Nucleus</location>
        <location evidence="1 9">Nucleolus</location>
    </subcellularLocation>
</comment>
<sequence length="321" mass="36471">MSAPQRKQKAGVGTQKIATKDDADENADAPRVVQWEDEDSLNELPSLEDDLSSLPMGALRRAQKVLSSSKPLSQSSASENKTDSSLGSEDEDTAAQEPVLNYKSRTVIAKRSNKHAPVEITSKKPVTRRRTIVNAQNLQARDPRFLPLAGEFSSDKFHENYRFLSENRKMELSMLRDNLKRARRMSTSSPRDSRYEKEAEVGRLELAVRRAESAVNKNRRDTIEREALRAAKKQERIKQQSGKGTWHMKDSEKKELLVKARYGALAEEGGERAVRKSIEKKRKKIAQKEKKSRPFPEVSTAQSLQASNHDRHENKRRRLVG</sequence>
<feature type="region of interest" description="Disordered" evidence="10">
    <location>
        <begin position="1"/>
        <end position="127"/>
    </location>
</feature>
<dbReference type="GO" id="GO:0030686">
    <property type="term" value="C:90S preribosome"/>
    <property type="evidence" value="ECO:0007669"/>
    <property type="project" value="TreeGrafter"/>
</dbReference>
<evidence type="ECO:0000313" key="11">
    <source>
        <dbReference type="EMBL" id="KAF5385439.1"/>
    </source>
</evidence>
<evidence type="ECO:0000256" key="3">
    <source>
        <dbReference type="ARBA" id="ARBA00022517"/>
    </source>
</evidence>
<reference evidence="11 12" key="1">
    <citation type="journal article" date="2020" name="ISME J.">
        <title>Uncovering the hidden diversity of litter-decomposition mechanisms in mushroom-forming fungi.</title>
        <authorList>
            <person name="Floudas D."/>
            <person name="Bentzer J."/>
            <person name="Ahren D."/>
            <person name="Johansson T."/>
            <person name="Persson P."/>
            <person name="Tunlid A."/>
        </authorList>
    </citation>
    <scope>NUCLEOTIDE SEQUENCE [LARGE SCALE GENOMIC DNA]</scope>
    <source>
        <strain evidence="11 12">CBS 406.79</strain>
    </source>
</reference>
<dbReference type="Pfam" id="PF06102">
    <property type="entry name" value="RRP36"/>
    <property type="match status" value="1"/>
</dbReference>
<keyword evidence="7 9" id="KW-0687">Ribonucleoprotein</keyword>
<organism evidence="11 12">
    <name type="scientific">Collybiopsis confluens</name>
    <dbReference type="NCBI Taxonomy" id="2823264"/>
    <lineage>
        <taxon>Eukaryota</taxon>
        <taxon>Fungi</taxon>
        <taxon>Dikarya</taxon>
        <taxon>Basidiomycota</taxon>
        <taxon>Agaricomycotina</taxon>
        <taxon>Agaricomycetes</taxon>
        <taxon>Agaricomycetidae</taxon>
        <taxon>Agaricales</taxon>
        <taxon>Marasmiineae</taxon>
        <taxon>Omphalotaceae</taxon>
        <taxon>Collybiopsis</taxon>
    </lineage>
</organism>
<evidence type="ECO:0000256" key="7">
    <source>
        <dbReference type="ARBA" id="ARBA00023274"/>
    </source>
</evidence>
<dbReference type="GO" id="GO:0000462">
    <property type="term" value="P:maturation of SSU-rRNA from tricistronic rRNA transcript (SSU-rRNA, 5.8S rRNA, LSU-rRNA)"/>
    <property type="evidence" value="ECO:0007669"/>
    <property type="project" value="TreeGrafter"/>
</dbReference>
<keyword evidence="12" id="KW-1185">Reference proteome</keyword>
<keyword evidence="4 9" id="KW-0698">rRNA processing</keyword>
<comment type="caution">
    <text evidence="11">The sequence shown here is derived from an EMBL/GenBank/DDBJ whole genome shotgun (WGS) entry which is preliminary data.</text>
</comment>
<dbReference type="AlphaFoldDB" id="A0A8H5HL89"/>
<feature type="compositionally biased region" description="Low complexity" evidence="10">
    <location>
        <begin position="67"/>
        <end position="78"/>
    </location>
</feature>
<evidence type="ECO:0000256" key="4">
    <source>
        <dbReference type="ARBA" id="ARBA00022552"/>
    </source>
</evidence>
<evidence type="ECO:0000256" key="1">
    <source>
        <dbReference type="ARBA" id="ARBA00004604"/>
    </source>
</evidence>
<keyword evidence="5" id="KW-0175">Coiled coil</keyword>
<evidence type="ECO:0000313" key="12">
    <source>
        <dbReference type="Proteomes" id="UP000518752"/>
    </source>
</evidence>
<evidence type="ECO:0000256" key="6">
    <source>
        <dbReference type="ARBA" id="ARBA00023242"/>
    </source>
</evidence>
<accession>A0A8H5HL89</accession>
<keyword evidence="6 9" id="KW-0539">Nucleus</keyword>
<evidence type="ECO:0000256" key="5">
    <source>
        <dbReference type="ARBA" id="ARBA00023054"/>
    </source>
</evidence>
<evidence type="ECO:0000256" key="2">
    <source>
        <dbReference type="ARBA" id="ARBA00009418"/>
    </source>
</evidence>
<evidence type="ECO:0000256" key="10">
    <source>
        <dbReference type="SAM" id="MobiDB-lite"/>
    </source>
</evidence>
<name>A0A8H5HL89_9AGAR</name>
<dbReference type="EMBL" id="JAACJN010000040">
    <property type="protein sequence ID" value="KAF5385439.1"/>
    <property type="molecule type" value="Genomic_DNA"/>
</dbReference>
<feature type="region of interest" description="Disordered" evidence="10">
    <location>
        <begin position="268"/>
        <end position="321"/>
    </location>
</feature>
<dbReference type="OrthoDB" id="448446at2759"/>
<keyword evidence="3 9" id="KW-0690">Ribosome biogenesis</keyword>
<dbReference type="InterPro" id="IPR009292">
    <property type="entry name" value="RRP36"/>
</dbReference>
<feature type="region of interest" description="Disordered" evidence="10">
    <location>
        <begin position="230"/>
        <end position="252"/>
    </location>
</feature>
<evidence type="ECO:0000256" key="9">
    <source>
        <dbReference type="RuleBase" id="RU368027"/>
    </source>
</evidence>
<dbReference type="GO" id="GO:0005730">
    <property type="term" value="C:nucleolus"/>
    <property type="evidence" value="ECO:0007669"/>
    <property type="project" value="UniProtKB-SubCell"/>
</dbReference>